<dbReference type="PROSITE" id="PS51706">
    <property type="entry name" value="G_ENGB"/>
    <property type="match status" value="1"/>
</dbReference>
<evidence type="ECO:0000256" key="3">
    <source>
        <dbReference type="ARBA" id="ARBA00022618"/>
    </source>
</evidence>
<dbReference type="InterPro" id="IPR006073">
    <property type="entry name" value="GTP-bd"/>
</dbReference>
<dbReference type="RefSeq" id="WP_090901540.1">
    <property type="nucleotide sequence ID" value="NZ_CZPZ01000034.1"/>
</dbReference>
<comment type="function">
    <text evidence="10">Necessary for normal cell division and for the maintenance of normal septation.</text>
</comment>
<dbReference type="PANTHER" id="PTHR11649:SF13">
    <property type="entry name" value="ENGB-TYPE G DOMAIN-CONTAINING PROTEIN"/>
    <property type="match status" value="1"/>
</dbReference>
<dbReference type="OrthoDB" id="9804921at2"/>
<dbReference type="Gene3D" id="3.40.50.300">
    <property type="entry name" value="P-loop containing nucleotide triphosphate hydrolases"/>
    <property type="match status" value="1"/>
</dbReference>
<dbReference type="GO" id="GO:0005829">
    <property type="term" value="C:cytosol"/>
    <property type="evidence" value="ECO:0007669"/>
    <property type="project" value="TreeGrafter"/>
</dbReference>
<dbReference type="HAMAP" id="MF_00321">
    <property type="entry name" value="GTPase_EngB"/>
    <property type="match status" value="1"/>
</dbReference>
<gene>
    <name evidence="10 12" type="primary">engB</name>
    <name evidence="12" type="ORF">COMA2_70076</name>
</gene>
<evidence type="ECO:0000256" key="7">
    <source>
        <dbReference type="ARBA" id="ARBA00023134"/>
    </source>
</evidence>
<name>A0A0S4LRQ9_9BACT</name>
<evidence type="ECO:0000256" key="9">
    <source>
        <dbReference type="ARBA" id="ARBA00023306"/>
    </source>
</evidence>
<feature type="domain" description="EngB-type G" evidence="11">
    <location>
        <begin position="22"/>
        <end position="200"/>
    </location>
</feature>
<dbReference type="CDD" id="cd01876">
    <property type="entry name" value="YihA_EngB"/>
    <property type="match status" value="1"/>
</dbReference>
<evidence type="ECO:0000256" key="1">
    <source>
        <dbReference type="ARBA" id="ARBA00001946"/>
    </source>
</evidence>
<dbReference type="NCBIfam" id="TIGR03598">
    <property type="entry name" value="GTPase_YsxC"/>
    <property type="match status" value="1"/>
</dbReference>
<dbReference type="Proteomes" id="UP000198736">
    <property type="component" value="Unassembled WGS sequence"/>
</dbReference>
<evidence type="ECO:0000256" key="5">
    <source>
        <dbReference type="ARBA" id="ARBA00022741"/>
    </source>
</evidence>
<organism evidence="12 13">
    <name type="scientific">Candidatus Nitrospira nitrificans</name>
    <dbReference type="NCBI Taxonomy" id="1742973"/>
    <lineage>
        <taxon>Bacteria</taxon>
        <taxon>Pseudomonadati</taxon>
        <taxon>Nitrospirota</taxon>
        <taxon>Nitrospiria</taxon>
        <taxon>Nitrospirales</taxon>
        <taxon>Nitrospiraceae</taxon>
        <taxon>Nitrospira</taxon>
    </lineage>
</organism>
<evidence type="ECO:0000256" key="2">
    <source>
        <dbReference type="ARBA" id="ARBA00009638"/>
    </source>
</evidence>
<dbReference type="EMBL" id="CZPZ01000034">
    <property type="protein sequence ID" value="CUS39312.1"/>
    <property type="molecule type" value="Genomic_DNA"/>
</dbReference>
<reference evidence="13" key="1">
    <citation type="submission" date="2015-10" db="EMBL/GenBank/DDBJ databases">
        <authorList>
            <person name="Luecker S."/>
            <person name="Luecker S."/>
        </authorList>
    </citation>
    <scope>NUCLEOTIDE SEQUENCE [LARGE SCALE GENOMIC DNA]</scope>
</reference>
<keyword evidence="6" id="KW-0460">Magnesium</keyword>
<protein>
    <recommendedName>
        <fullName evidence="10">Probable GTP-binding protein EngB</fullName>
    </recommendedName>
</protein>
<dbReference type="SUPFAM" id="SSF52540">
    <property type="entry name" value="P-loop containing nucleoside triphosphate hydrolases"/>
    <property type="match status" value="1"/>
</dbReference>
<evidence type="ECO:0000256" key="6">
    <source>
        <dbReference type="ARBA" id="ARBA00022842"/>
    </source>
</evidence>
<keyword evidence="9 10" id="KW-0131">Cell cycle</keyword>
<evidence type="ECO:0000313" key="12">
    <source>
        <dbReference type="EMBL" id="CUS39312.1"/>
    </source>
</evidence>
<evidence type="ECO:0000256" key="10">
    <source>
        <dbReference type="HAMAP-Rule" id="MF_00321"/>
    </source>
</evidence>
<dbReference type="InterPro" id="IPR027417">
    <property type="entry name" value="P-loop_NTPase"/>
</dbReference>
<sequence>MKIFAAEFIKSCLSPEQFPAGTLHEVAFVGRSNVGKSSLINSLLNRRDLAKISRTPGKTRAVNVFLVSTSDPDLSQFHLVDLPGYGFAKVSKSVRTQWGPLMEDYLVGRASLLVVVMLVDSRVATDQDCQTLAWLRSIHRNPLVVATKVDKLKPGERVRTLSQTHRALGLAEGEMLIPYSSVTGDGRDRMWRAIRDVAGSLRADVL</sequence>
<accession>A0A0S4LRQ9</accession>
<dbReference type="Pfam" id="PF01926">
    <property type="entry name" value="MMR_HSR1"/>
    <property type="match status" value="1"/>
</dbReference>
<dbReference type="GO" id="GO:0000917">
    <property type="term" value="P:division septum assembly"/>
    <property type="evidence" value="ECO:0007669"/>
    <property type="project" value="UniProtKB-KW"/>
</dbReference>
<evidence type="ECO:0000256" key="4">
    <source>
        <dbReference type="ARBA" id="ARBA00022723"/>
    </source>
</evidence>
<evidence type="ECO:0000256" key="8">
    <source>
        <dbReference type="ARBA" id="ARBA00023210"/>
    </source>
</evidence>
<dbReference type="InterPro" id="IPR019987">
    <property type="entry name" value="GTP-bd_ribosome_bio_YsxC"/>
</dbReference>
<proteinExistence type="inferred from homology"/>
<comment type="similarity">
    <text evidence="2 10">Belongs to the TRAFAC class TrmE-Era-EngA-EngB-Septin-like GTPase superfamily. EngB GTPase family.</text>
</comment>
<keyword evidence="13" id="KW-1185">Reference proteome</keyword>
<dbReference type="GO" id="GO:0046872">
    <property type="term" value="F:metal ion binding"/>
    <property type="evidence" value="ECO:0007669"/>
    <property type="project" value="UniProtKB-KW"/>
</dbReference>
<comment type="cofactor">
    <cofactor evidence="1">
        <name>Mg(2+)</name>
        <dbReference type="ChEBI" id="CHEBI:18420"/>
    </cofactor>
</comment>
<evidence type="ECO:0000313" key="13">
    <source>
        <dbReference type="Proteomes" id="UP000198736"/>
    </source>
</evidence>
<dbReference type="STRING" id="1742973.COMA2_70076"/>
<keyword evidence="3 10" id="KW-0132">Cell division</keyword>
<evidence type="ECO:0000259" key="11">
    <source>
        <dbReference type="PROSITE" id="PS51706"/>
    </source>
</evidence>
<dbReference type="GO" id="GO:0005525">
    <property type="term" value="F:GTP binding"/>
    <property type="evidence" value="ECO:0007669"/>
    <property type="project" value="UniProtKB-UniRule"/>
</dbReference>
<keyword evidence="5 10" id="KW-0547">Nucleotide-binding</keyword>
<keyword evidence="8 10" id="KW-0717">Septation</keyword>
<dbReference type="InterPro" id="IPR030393">
    <property type="entry name" value="G_ENGB_dom"/>
</dbReference>
<dbReference type="PANTHER" id="PTHR11649">
    <property type="entry name" value="MSS1/TRME-RELATED GTP-BINDING PROTEIN"/>
    <property type="match status" value="1"/>
</dbReference>
<keyword evidence="7 10" id="KW-0342">GTP-binding</keyword>
<keyword evidence="4" id="KW-0479">Metal-binding</keyword>
<dbReference type="AlphaFoldDB" id="A0A0S4LRQ9"/>